<comment type="caution">
    <text evidence="1">Lacks conserved residue(s) required for the propagation of feature annotation.</text>
</comment>
<dbReference type="EMBL" id="AP018732">
    <property type="protein sequence ID" value="BBE42287.1"/>
    <property type="molecule type" value="Genomic_DNA"/>
</dbReference>
<dbReference type="GO" id="GO:0009117">
    <property type="term" value="P:nucleotide metabolic process"/>
    <property type="evidence" value="ECO:0007669"/>
    <property type="project" value="TreeGrafter"/>
</dbReference>
<protein>
    <submittedName>
        <fullName evidence="3">Histidine triad nucleotide-binding protein</fullName>
    </submittedName>
</protein>
<dbReference type="Pfam" id="PF01230">
    <property type="entry name" value="HIT"/>
    <property type="match status" value="1"/>
</dbReference>
<dbReference type="Proteomes" id="UP000509448">
    <property type="component" value="Chromosome"/>
</dbReference>
<dbReference type="InterPro" id="IPR011146">
    <property type="entry name" value="HIT-like"/>
</dbReference>
<organism evidence="3 4">
    <name type="scientific">Conexivisphaera calida</name>
    <dbReference type="NCBI Taxonomy" id="1874277"/>
    <lineage>
        <taxon>Archaea</taxon>
        <taxon>Nitrososphaerota</taxon>
        <taxon>Conexivisphaeria</taxon>
        <taxon>Conexivisphaerales</taxon>
        <taxon>Conexivisphaeraceae</taxon>
        <taxon>Conexivisphaera</taxon>
    </lineage>
</organism>
<accession>A0A4P2VDZ2</accession>
<evidence type="ECO:0000313" key="3">
    <source>
        <dbReference type="EMBL" id="BBE42287.1"/>
    </source>
</evidence>
<gene>
    <name evidence="3" type="ORF">NAS2_0898</name>
</gene>
<feature type="domain" description="HIT" evidence="2">
    <location>
        <begin position="24"/>
        <end position="126"/>
    </location>
</feature>
<dbReference type="PANTHER" id="PTHR46648">
    <property type="entry name" value="HIT FAMILY PROTEIN 1"/>
    <property type="match status" value="1"/>
</dbReference>
<evidence type="ECO:0000259" key="2">
    <source>
        <dbReference type="PROSITE" id="PS51084"/>
    </source>
</evidence>
<dbReference type="InterPro" id="IPR001310">
    <property type="entry name" value="Histidine_triad_HIT"/>
</dbReference>
<dbReference type="InterPro" id="IPR036265">
    <property type="entry name" value="HIT-like_sf"/>
</dbReference>
<keyword evidence="4" id="KW-1185">Reference proteome</keyword>
<dbReference type="GO" id="GO:0003824">
    <property type="term" value="F:catalytic activity"/>
    <property type="evidence" value="ECO:0007669"/>
    <property type="project" value="InterPro"/>
</dbReference>
<reference evidence="3 4" key="1">
    <citation type="journal article" date="2019" name="ISME J.">
        <title>Isolation and characterization of a thermophilic sulfur- and iron-reducing thaumarchaeote from a terrestrial acidic hot spring.</title>
        <authorList>
            <person name="Kato S."/>
            <person name="Itoh T."/>
            <person name="Yuki M."/>
            <person name="Nagamori M."/>
            <person name="Ohnishi M."/>
            <person name="Uematsu K."/>
            <person name="Suzuki K."/>
            <person name="Takashina T."/>
            <person name="Ohkuma M."/>
        </authorList>
    </citation>
    <scope>NUCLEOTIDE SEQUENCE [LARGE SCALE GENOMIC DNA]</scope>
    <source>
        <strain evidence="3 4">NAS-02</strain>
    </source>
</reference>
<evidence type="ECO:0000256" key="1">
    <source>
        <dbReference type="PROSITE-ProRule" id="PRU00464"/>
    </source>
</evidence>
<dbReference type="Gene3D" id="3.30.428.10">
    <property type="entry name" value="HIT-like"/>
    <property type="match status" value="1"/>
</dbReference>
<dbReference type="KEGG" id="ccai:NAS2_0898"/>
<proteinExistence type="predicted"/>
<dbReference type="PROSITE" id="PS51084">
    <property type="entry name" value="HIT_2"/>
    <property type="match status" value="1"/>
</dbReference>
<sequence>MRPEASTGNFNRWLRINDHVPDDLFCRIARGEEPAHFVHEDEELMVIMDRYPVSRGQVLVVPRAHFRFFHEMPNGLVGHFYSVAAAAGRAINSLMSPDAVVMLARGLRIPHYHLMLIPARSGDFVSSLFSLMDSVQGFPASVRSEIAARYSSLGRALRVPEVSDAQLEEDARALGDALRNEIARA</sequence>
<dbReference type="PANTHER" id="PTHR46648:SF1">
    <property type="entry name" value="ADENOSINE 5'-MONOPHOSPHORAMIDASE HNT1"/>
    <property type="match status" value="1"/>
</dbReference>
<dbReference type="SUPFAM" id="SSF54197">
    <property type="entry name" value="HIT-like"/>
    <property type="match status" value="1"/>
</dbReference>
<dbReference type="AlphaFoldDB" id="A0A4P2VDZ2"/>
<evidence type="ECO:0000313" key="4">
    <source>
        <dbReference type="Proteomes" id="UP000509448"/>
    </source>
</evidence>
<name>A0A4P2VDZ2_9ARCH</name>
<dbReference type="PRINTS" id="PR00332">
    <property type="entry name" value="HISTRIAD"/>
</dbReference>